<accession>A0A075P2V8</accession>
<evidence type="ECO:0000256" key="2">
    <source>
        <dbReference type="ARBA" id="ARBA00022741"/>
    </source>
</evidence>
<dbReference type="InterPro" id="IPR003593">
    <property type="entry name" value="AAA+_ATPase"/>
</dbReference>
<dbReference type="PROSITE" id="PS00211">
    <property type="entry name" value="ABC_TRANSPORTER_1"/>
    <property type="match status" value="1"/>
</dbReference>
<dbReference type="GO" id="GO:0005524">
    <property type="term" value="F:ATP binding"/>
    <property type="evidence" value="ECO:0007669"/>
    <property type="project" value="UniProtKB-KW"/>
</dbReference>
<feature type="domain" description="ABC transporter" evidence="4">
    <location>
        <begin position="10"/>
        <end position="249"/>
    </location>
</feature>
<dbReference type="Proteomes" id="UP000056090">
    <property type="component" value="Chromosome"/>
</dbReference>
<dbReference type="PANTHER" id="PTHR43553">
    <property type="entry name" value="HEAVY METAL TRANSPORTER"/>
    <property type="match status" value="1"/>
</dbReference>
<dbReference type="EMBL" id="CP008849">
    <property type="protein sequence ID" value="AIF99295.1"/>
    <property type="molecule type" value="Genomic_DNA"/>
</dbReference>
<dbReference type="SUPFAM" id="SSF52540">
    <property type="entry name" value="P-loop containing nucleoside triphosphate hydrolases"/>
    <property type="match status" value="2"/>
</dbReference>
<dbReference type="Pfam" id="PF00005">
    <property type="entry name" value="ABC_tran"/>
    <property type="match status" value="2"/>
</dbReference>
<keyword evidence="6" id="KW-1185">Reference proteome</keyword>
<keyword evidence="3 5" id="KW-0067">ATP-binding</keyword>
<evidence type="ECO:0000313" key="5">
    <source>
        <dbReference type="EMBL" id="AIF99295.1"/>
    </source>
</evidence>
<evidence type="ECO:0000256" key="1">
    <source>
        <dbReference type="ARBA" id="ARBA00022448"/>
    </source>
</evidence>
<evidence type="ECO:0000259" key="4">
    <source>
        <dbReference type="PROSITE" id="PS50893"/>
    </source>
</evidence>
<dbReference type="InterPro" id="IPR003439">
    <property type="entry name" value="ABC_transporter-like_ATP-bd"/>
</dbReference>
<dbReference type="KEGG" id="aal:EP13_11705"/>
<keyword evidence="2" id="KW-0547">Nucleotide-binding</keyword>
<organism evidence="5 6">
    <name type="scientific">Alteromonas australica</name>
    <dbReference type="NCBI Taxonomy" id="589873"/>
    <lineage>
        <taxon>Bacteria</taxon>
        <taxon>Pseudomonadati</taxon>
        <taxon>Pseudomonadota</taxon>
        <taxon>Gammaproteobacteria</taxon>
        <taxon>Alteromonadales</taxon>
        <taxon>Alteromonadaceae</taxon>
        <taxon>Alteromonas/Salinimonas group</taxon>
        <taxon>Alteromonas</taxon>
    </lineage>
</organism>
<dbReference type="GO" id="GO:0016887">
    <property type="term" value="F:ATP hydrolysis activity"/>
    <property type="evidence" value="ECO:0007669"/>
    <property type="project" value="InterPro"/>
</dbReference>
<dbReference type="GO" id="GO:0043190">
    <property type="term" value="C:ATP-binding cassette (ABC) transporter complex"/>
    <property type="evidence" value="ECO:0007669"/>
    <property type="project" value="TreeGrafter"/>
</dbReference>
<proteinExistence type="predicted"/>
<dbReference type="InterPro" id="IPR027417">
    <property type="entry name" value="P-loop_NTPase"/>
</dbReference>
<sequence length="492" mass="54781">MIRLFPHPMLSLSQFQIKTQHHFISPAFSLTLSLPGNYLLAGRNGSGKSLLLAALANNGTPMAGVRECKVSIAQVSIEMQQQLIAEEKQKDSADILDVIATPTKVSELLEQGANNVERPSKDTHYTEHPVYQELINVLRIAHLLDAEFLSLSTGETRKVLIVLAWLSGASLILLDEPFEGLDAKAKQDFSKFLSSQQQASLIITANKLDDIPDDFNANLLVMKDLSVAWQSDQTLTTEEIRYQLGTWFALESEDIMLPAPLSEHQHSVPETLIKLNAGRVSYGDRVIFEGVDFQLDKQEHWQISGQNGSGKTCLLQMFTGDNPHCYTNDLTMFGIQRGSGESIWDIKKHIGIMSNALHLQYKVNTSLENVILSGFYDSIGLYSKPSNTEREKAAQWLAVLGLSKYADSPFQSLSFGDQRLALIARAMVKHPALLILDEPCNGLDEFNRVKTLKLIEKIVAQGQSTVLYVTHSQRETIAGIQHHLTMEDYHPA</sequence>
<dbReference type="GO" id="GO:0042626">
    <property type="term" value="F:ATPase-coupled transmembrane transporter activity"/>
    <property type="evidence" value="ECO:0007669"/>
    <property type="project" value="TreeGrafter"/>
</dbReference>
<dbReference type="PANTHER" id="PTHR43553:SF3">
    <property type="entry name" value="ABC TRANSPORTER ATP-BINDING PROTEIN MODF"/>
    <property type="match status" value="1"/>
</dbReference>
<protein>
    <submittedName>
        <fullName evidence="5">ABC transporter ATP-binding protein</fullName>
    </submittedName>
</protein>
<dbReference type="SMART" id="SM00382">
    <property type="entry name" value="AAA"/>
    <property type="match status" value="2"/>
</dbReference>
<feature type="domain" description="ABC transporter" evidence="4">
    <location>
        <begin position="273"/>
        <end position="492"/>
    </location>
</feature>
<dbReference type="InterPro" id="IPR050095">
    <property type="entry name" value="ECF_ABC_transporter_ATP-bd"/>
</dbReference>
<evidence type="ECO:0000256" key="3">
    <source>
        <dbReference type="ARBA" id="ARBA00022840"/>
    </source>
</evidence>
<dbReference type="InterPro" id="IPR017871">
    <property type="entry name" value="ABC_transporter-like_CS"/>
</dbReference>
<gene>
    <name evidence="5" type="ORF">EP13_11705</name>
</gene>
<dbReference type="Gene3D" id="3.40.50.300">
    <property type="entry name" value="P-loop containing nucleotide triphosphate hydrolases"/>
    <property type="match status" value="2"/>
</dbReference>
<keyword evidence="1" id="KW-0813">Transport</keyword>
<dbReference type="AlphaFoldDB" id="A0A075P2V8"/>
<reference evidence="5 6" key="1">
    <citation type="submission" date="2014-06" db="EMBL/GenBank/DDBJ databases">
        <title>Genomes of Alteromonas australica, a world apart.</title>
        <authorList>
            <person name="Gonzaga A."/>
            <person name="Lopez-Perez M."/>
            <person name="Rodriguez-Valera F."/>
        </authorList>
    </citation>
    <scope>NUCLEOTIDE SEQUENCE [LARGE SCALE GENOMIC DNA]</scope>
    <source>
        <strain evidence="5 6">H 17</strain>
    </source>
</reference>
<name>A0A075P2V8_9ALTE</name>
<dbReference type="PROSITE" id="PS50893">
    <property type="entry name" value="ABC_TRANSPORTER_2"/>
    <property type="match status" value="2"/>
</dbReference>
<evidence type="ECO:0000313" key="6">
    <source>
        <dbReference type="Proteomes" id="UP000056090"/>
    </source>
</evidence>
<dbReference type="eggNOG" id="COG1119">
    <property type="taxonomic scope" value="Bacteria"/>
</dbReference>